<accession>U5D3N8</accession>
<reference evidence="2" key="1">
    <citation type="journal article" date="2013" name="Science">
        <title>The Amborella genome and the evolution of flowering plants.</title>
        <authorList>
            <consortium name="Amborella Genome Project"/>
        </authorList>
    </citation>
    <scope>NUCLEOTIDE SEQUENCE [LARGE SCALE GENOMIC DNA]</scope>
</reference>
<dbReference type="Proteomes" id="UP000017836">
    <property type="component" value="Unassembled WGS sequence"/>
</dbReference>
<dbReference type="HOGENOM" id="CLU_2712137_0_0_1"/>
<proteinExistence type="predicted"/>
<evidence type="ECO:0000313" key="1">
    <source>
        <dbReference type="EMBL" id="ERN17029.1"/>
    </source>
</evidence>
<feature type="non-terminal residue" evidence="1">
    <location>
        <position position="1"/>
    </location>
</feature>
<evidence type="ECO:0000313" key="2">
    <source>
        <dbReference type="Proteomes" id="UP000017836"/>
    </source>
</evidence>
<name>U5D3N8_AMBTC</name>
<organism evidence="1 2">
    <name type="scientific">Amborella trichopoda</name>
    <dbReference type="NCBI Taxonomy" id="13333"/>
    <lineage>
        <taxon>Eukaryota</taxon>
        <taxon>Viridiplantae</taxon>
        <taxon>Streptophyta</taxon>
        <taxon>Embryophyta</taxon>
        <taxon>Tracheophyta</taxon>
        <taxon>Spermatophyta</taxon>
        <taxon>Magnoliopsida</taxon>
        <taxon>Amborellales</taxon>
        <taxon>Amborellaceae</taxon>
        <taxon>Amborella</taxon>
    </lineage>
</organism>
<gene>
    <name evidence="1" type="ORF">AMTR_s04288p00002900</name>
</gene>
<keyword evidence="2" id="KW-1185">Reference proteome</keyword>
<dbReference type="AlphaFoldDB" id="U5D3N8"/>
<dbReference type="Gramene" id="ERN17029">
    <property type="protein sequence ID" value="ERN17029"/>
    <property type="gene ID" value="AMTR_s04288p00002900"/>
</dbReference>
<protein>
    <submittedName>
        <fullName evidence="1">Uncharacterized protein</fullName>
    </submittedName>
</protein>
<dbReference type="EMBL" id="KI392403">
    <property type="protein sequence ID" value="ERN17029.1"/>
    <property type="molecule type" value="Genomic_DNA"/>
</dbReference>
<sequence>NFWKRVLLQVQLRFFEEWGLTRFGIGASKSESKSSMIGRLPLDLLAKDFLPIFDFCLRTGEGDEDERVIAIYK</sequence>